<name>A0A0E0BMY6_9ORYZ</name>
<dbReference type="AlphaFoldDB" id="A0A0E0BMY6"/>
<keyword evidence="2" id="KW-1185">Reference proteome</keyword>
<organism evidence="1">
    <name type="scientific">Oryza glumipatula</name>
    <dbReference type="NCBI Taxonomy" id="40148"/>
    <lineage>
        <taxon>Eukaryota</taxon>
        <taxon>Viridiplantae</taxon>
        <taxon>Streptophyta</taxon>
        <taxon>Embryophyta</taxon>
        <taxon>Tracheophyta</taxon>
        <taxon>Spermatophyta</taxon>
        <taxon>Magnoliopsida</taxon>
        <taxon>Liliopsida</taxon>
        <taxon>Poales</taxon>
        <taxon>Poaceae</taxon>
        <taxon>BOP clade</taxon>
        <taxon>Oryzoideae</taxon>
        <taxon>Oryzeae</taxon>
        <taxon>Oryzinae</taxon>
        <taxon>Oryza</taxon>
    </lineage>
</organism>
<sequence length="94" mass="10503">MKSLLYRTNVSHKGWEKKGWSSCRKIRFFAAARSSFCFLATADRSTTFIAYRHSSPSPLPTPVSSGGGTVVDYLSLFIPHQKVTYCKHATIEAD</sequence>
<evidence type="ECO:0000313" key="1">
    <source>
        <dbReference type="EnsemblPlants" id="OGLUM12G01140.1"/>
    </source>
</evidence>
<evidence type="ECO:0000313" key="2">
    <source>
        <dbReference type="Proteomes" id="UP000026961"/>
    </source>
</evidence>
<dbReference type="Gramene" id="OGLUM12G01140.1">
    <property type="protein sequence ID" value="OGLUM12G01140.1"/>
    <property type="gene ID" value="OGLUM12G01140"/>
</dbReference>
<dbReference type="Proteomes" id="UP000026961">
    <property type="component" value="Chromosome 12"/>
</dbReference>
<protein>
    <submittedName>
        <fullName evidence="1">Uncharacterized protein</fullName>
    </submittedName>
</protein>
<dbReference type="EnsemblPlants" id="OGLUM12G01140.1">
    <property type="protein sequence ID" value="OGLUM12G01140.1"/>
    <property type="gene ID" value="OGLUM12G01140"/>
</dbReference>
<accession>A0A0E0BMY6</accession>
<reference evidence="1" key="2">
    <citation type="submission" date="2018-05" db="EMBL/GenBank/DDBJ databases">
        <title>OgluRS3 (Oryza glumaepatula Reference Sequence Version 3).</title>
        <authorList>
            <person name="Zhang J."/>
            <person name="Kudrna D."/>
            <person name="Lee S."/>
            <person name="Talag J."/>
            <person name="Welchert J."/>
            <person name="Wing R.A."/>
        </authorList>
    </citation>
    <scope>NUCLEOTIDE SEQUENCE [LARGE SCALE GENOMIC DNA]</scope>
</reference>
<reference evidence="1" key="1">
    <citation type="submission" date="2015-04" db="UniProtKB">
        <authorList>
            <consortium name="EnsemblPlants"/>
        </authorList>
    </citation>
    <scope>IDENTIFICATION</scope>
</reference>
<dbReference type="HOGENOM" id="CLU_2389742_0_0_1"/>
<proteinExistence type="predicted"/>